<dbReference type="RefSeq" id="WP_285762455.1">
    <property type="nucleotide sequence ID" value="NZ_BSYJ01000001.1"/>
</dbReference>
<dbReference type="PIRSF" id="PIRSF000193">
    <property type="entry name" value="Pyrrol-5-carb_rd"/>
    <property type="match status" value="1"/>
</dbReference>
<dbReference type="Gene3D" id="1.10.3730.10">
    <property type="entry name" value="ProC C-terminal domain-like"/>
    <property type="match status" value="1"/>
</dbReference>
<dbReference type="InterPro" id="IPR008927">
    <property type="entry name" value="6-PGluconate_DH-like_C_sf"/>
</dbReference>
<evidence type="ECO:0000256" key="2">
    <source>
        <dbReference type="ARBA" id="ARBA00022857"/>
    </source>
</evidence>
<evidence type="ECO:0000259" key="7">
    <source>
        <dbReference type="Pfam" id="PF14748"/>
    </source>
</evidence>
<comment type="similarity">
    <text evidence="1 4">Belongs to the pyrroline-5-carboxylate reductase family.</text>
</comment>
<dbReference type="HAMAP" id="MF_01925">
    <property type="entry name" value="P5C_reductase"/>
    <property type="match status" value="1"/>
</dbReference>
<sequence length="280" mass="29460">MQQANVPPKIVFIGGAGNMAGAVIGGMIAAGYPPEQILATGRDTRKLADFSTRWGVAIATDNLQAVADAEVIVLSVKPQVMGALCQSLRPALAGREPLVITLAAGIPLAAYRRWLGEHLPIVRAMPNTPSLVQAGVTGLYAGPGVTQAQRQQAEQIAGAVGITLWVEEESGIDQVIAVSGSGPAYYFLFMEAMIDAAEAAGMARADAERLTLQTALGAAKLAQSSDVDVARLRRNVMSPGGTTERAIQRFQRDGLDKLVAAAMHDCAERAAEMARELDRD</sequence>
<gene>
    <name evidence="4 8" type="primary">proC</name>
    <name evidence="8" type="ORF">MNKW57_02540</name>
</gene>
<comment type="subcellular location">
    <subcellularLocation>
        <location evidence="4">Cytoplasm</location>
    </subcellularLocation>
</comment>
<dbReference type="InterPro" id="IPR029036">
    <property type="entry name" value="P5CR_dimer"/>
</dbReference>
<keyword evidence="3 4" id="KW-0560">Oxidoreductase</keyword>
<dbReference type="SUPFAM" id="SSF51735">
    <property type="entry name" value="NAD(P)-binding Rossmann-fold domains"/>
    <property type="match status" value="1"/>
</dbReference>
<accession>A0ABQ6LV23</accession>
<evidence type="ECO:0000313" key="8">
    <source>
        <dbReference type="EMBL" id="GMG85933.1"/>
    </source>
</evidence>
<dbReference type="InterPro" id="IPR036291">
    <property type="entry name" value="NAD(P)-bd_dom_sf"/>
</dbReference>
<organism evidence="8 9">
    <name type="scientific">Biformimicrobium ophioploci</name>
    <dbReference type="NCBI Taxonomy" id="3036711"/>
    <lineage>
        <taxon>Bacteria</taxon>
        <taxon>Pseudomonadati</taxon>
        <taxon>Pseudomonadota</taxon>
        <taxon>Gammaproteobacteria</taxon>
        <taxon>Cellvibrionales</taxon>
        <taxon>Microbulbiferaceae</taxon>
        <taxon>Biformimicrobium</taxon>
    </lineage>
</organism>
<keyword evidence="4" id="KW-0963">Cytoplasm</keyword>
<dbReference type="EC" id="1.5.1.2" evidence="4 5"/>
<comment type="caution">
    <text evidence="8">The sequence shown here is derived from an EMBL/GenBank/DDBJ whole genome shotgun (WGS) entry which is preliminary data.</text>
</comment>
<dbReference type="PANTHER" id="PTHR11645:SF0">
    <property type="entry name" value="PYRROLINE-5-CARBOXYLATE REDUCTASE 3"/>
    <property type="match status" value="1"/>
</dbReference>
<dbReference type="Proteomes" id="UP001224392">
    <property type="component" value="Unassembled WGS sequence"/>
</dbReference>
<dbReference type="Gene3D" id="3.40.50.720">
    <property type="entry name" value="NAD(P)-binding Rossmann-like Domain"/>
    <property type="match status" value="1"/>
</dbReference>
<name>A0ABQ6LV23_9GAMM</name>
<comment type="pathway">
    <text evidence="4">Amino-acid biosynthesis; L-proline biosynthesis; L-proline from L-glutamate 5-semialdehyde: step 1/1.</text>
</comment>
<reference evidence="8 9" key="1">
    <citation type="submission" date="2023-04" db="EMBL/GenBank/DDBJ databases">
        <title>Marinobulbifer ophiurae gen. nov., sp. Nov., isolate from tissue of brittle star Ophioplocus japonicus.</title>
        <authorList>
            <person name="Kawano K."/>
            <person name="Sawayama S."/>
            <person name="Nakagawa S."/>
        </authorList>
    </citation>
    <scope>NUCLEOTIDE SEQUENCE [LARGE SCALE GENOMIC DNA]</scope>
    <source>
        <strain evidence="8 9">NKW57</strain>
    </source>
</reference>
<comment type="catalytic activity">
    <reaction evidence="4">
        <text>L-proline + NADP(+) = (S)-1-pyrroline-5-carboxylate + NADPH + 2 H(+)</text>
        <dbReference type="Rhea" id="RHEA:14109"/>
        <dbReference type="ChEBI" id="CHEBI:15378"/>
        <dbReference type="ChEBI" id="CHEBI:17388"/>
        <dbReference type="ChEBI" id="CHEBI:57783"/>
        <dbReference type="ChEBI" id="CHEBI:58349"/>
        <dbReference type="ChEBI" id="CHEBI:60039"/>
        <dbReference type="EC" id="1.5.1.2"/>
    </reaction>
</comment>
<dbReference type="PANTHER" id="PTHR11645">
    <property type="entry name" value="PYRROLINE-5-CARBOXYLATE REDUCTASE"/>
    <property type="match status" value="1"/>
</dbReference>
<keyword evidence="4" id="KW-0028">Amino-acid biosynthesis</keyword>
<evidence type="ECO:0000256" key="1">
    <source>
        <dbReference type="ARBA" id="ARBA00005525"/>
    </source>
</evidence>
<dbReference type="NCBIfam" id="TIGR00112">
    <property type="entry name" value="proC"/>
    <property type="match status" value="1"/>
</dbReference>
<dbReference type="Pfam" id="PF03807">
    <property type="entry name" value="F420_oxidored"/>
    <property type="match status" value="1"/>
</dbReference>
<keyword evidence="9" id="KW-1185">Reference proteome</keyword>
<evidence type="ECO:0000259" key="6">
    <source>
        <dbReference type="Pfam" id="PF03807"/>
    </source>
</evidence>
<dbReference type="SUPFAM" id="SSF48179">
    <property type="entry name" value="6-phosphogluconate dehydrogenase C-terminal domain-like"/>
    <property type="match status" value="1"/>
</dbReference>
<dbReference type="InterPro" id="IPR028939">
    <property type="entry name" value="P5C_Rdtase_cat_N"/>
</dbReference>
<feature type="domain" description="Pyrroline-5-carboxylate reductase catalytic N-terminal" evidence="6">
    <location>
        <begin position="9"/>
        <end position="104"/>
    </location>
</feature>
<dbReference type="InterPro" id="IPR000304">
    <property type="entry name" value="Pyrroline-COOH_reductase"/>
</dbReference>
<evidence type="ECO:0000256" key="5">
    <source>
        <dbReference type="NCBIfam" id="TIGR00112"/>
    </source>
</evidence>
<dbReference type="EMBL" id="BSYJ01000001">
    <property type="protein sequence ID" value="GMG85933.1"/>
    <property type="molecule type" value="Genomic_DNA"/>
</dbReference>
<keyword evidence="2 4" id="KW-0521">NADP</keyword>
<dbReference type="Pfam" id="PF14748">
    <property type="entry name" value="P5CR_dimer"/>
    <property type="match status" value="1"/>
</dbReference>
<evidence type="ECO:0000256" key="3">
    <source>
        <dbReference type="ARBA" id="ARBA00023002"/>
    </source>
</evidence>
<evidence type="ECO:0000313" key="9">
    <source>
        <dbReference type="Proteomes" id="UP001224392"/>
    </source>
</evidence>
<evidence type="ECO:0000256" key="4">
    <source>
        <dbReference type="HAMAP-Rule" id="MF_01925"/>
    </source>
</evidence>
<feature type="domain" description="Pyrroline-5-carboxylate reductase dimerisation" evidence="7">
    <location>
        <begin position="169"/>
        <end position="273"/>
    </location>
</feature>
<comment type="function">
    <text evidence="4">Catalyzes the reduction of 1-pyrroline-5-carboxylate (PCA) to L-proline.</text>
</comment>
<comment type="catalytic activity">
    <reaction evidence="4">
        <text>L-proline + NAD(+) = (S)-1-pyrroline-5-carboxylate + NADH + 2 H(+)</text>
        <dbReference type="Rhea" id="RHEA:14105"/>
        <dbReference type="ChEBI" id="CHEBI:15378"/>
        <dbReference type="ChEBI" id="CHEBI:17388"/>
        <dbReference type="ChEBI" id="CHEBI:57540"/>
        <dbReference type="ChEBI" id="CHEBI:57945"/>
        <dbReference type="ChEBI" id="CHEBI:60039"/>
        <dbReference type="EC" id="1.5.1.2"/>
    </reaction>
</comment>
<proteinExistence type="inferred from homology"/>
<protein>
    <recommendedName>
        <fullName evidence="4 5">Pyrroline-5-carboxylate reductase</fullName>
        <shortName evidence="4">P5C reductase</shortName>
        <shortName evidence="4">P5CR</shortName>
        <ecNumber evidence="4 5">1.5.1.2</ecNumber>
    </recommendedName>
    <alternativeName>
        <fullName evidence="4">PCA reductase</fullName>
    </alternativeName>
</protein>
<keyword evidence="4" id="KW-0641">Proline biosynthesis</keyword>